<accession>A0AAV1MAK3</accession>
<evidence type="ECO:0000256" key="1">
    <source>
        <dbReference type="SAM" id="MobiDB-lite"/>
    </source>
</evidence>
<reference evidence="2 3" key="1">
    <citation type="submission" date="2023-11" db="EMBL/GenBank/DDBJ databases">
        <authorList>
            <person name="Hedman E."/>
            <person name="Englund M."/>
            <person name="Stromberg M."/>
            <person name="Nyberg Akerstrom W."/>
            <person name="Nylinder S."/>
            <person name="Jareborg N."/>
            <person name="Kallberg Y."/>
            <person name="Kronander E."/>
        </authorList>
    </citation>
    <scope>NUCLEOTIDE SEQUENCE [LARGE SCALE GENOMIC DNA]</scope>
</reference>
<dbReference type="EMBL" id="CAVLGL010000159">
    <property type="protein sequence ID" value="CAK1604169.1"/>
    <property type="molecule type" value="Genomic_DNA"/>
</dbReference>
<evidence type="ECO:0000313" key="3">
    <source>
        <dbReference type="Proteomes" id="UP001314205"/>
    </source>
</evidence>
<protein>
    <submittedName>
        <fullName evidence="2">Uncharacterized protein</fullName>
    </submittedName>
</protein>
<feature type="compositionally biased region" description="Basic and acidic residues" evidence="1">
    <location>
        <begin position="16"/>
        <end position="38"/>
    </location>
</feature>
<sequence>MSDKGEPPPPRRKPPDRRPGVLDRPFMERDLFAPERSRLLPPYSQLPRRIGSSPATGAALGTGEAVFPLSVKPAPLPRRSLASWRRTPPEINEDELQEEKRLKAGSHSLSDSASPTTSPTPPEWQAPQSLVRHNNPPNTPSPTTSPACTNDMEDLVEQDPEGERKWDNTSYATLAPMQDAQTSNHEPIPGPSSAPDSYAHIAAAPRTAPLPSPPSVLRPQQPADNQTAKYPPIIGSFTFKYYYSPPCAANVAHIEELRCWDRDDLGRPVIPV</sequence>
<feature type="compositionally biased region" description="Acidic residues" evidence="1">
    <location>
        <begin position="151"/>
        <end position="160"/>
    </location>
</feature>
<proteinExistence type="predicted"/>
<evidence type="ECO:0000313" key="2">
    <source>
        <dbReference type="EMBL" id="CAK1604169.1"/>
    </source>
</evidence>
<comment type="caution">
    <text evidence="2">The sequence shown here is derived from an EMBL/GenBank/DDBJ whole genome shotgun (WGS) entry which is preliminary data.</text>
</comment>
<dbReference type="Proteomes" id="UP001314205">
    <property type="component" value="Unassembled WGS sequence"/>
</dbReference>
<organism evidence="2 3">
    <name type="scientific">Parnassius mnemosyne</name>
    <name type="common">clouded apollo</name>
    <dbReference type="NCBI Taxonomy" id="213953"/>
    <lineage>
        <taxon>Eukaryota</taxon>
        <taxon>Metazoa</taxon>
        <taxon>Ecdysozoa</taxon>
        <taxon>Arthropoda</taxon>
        <taxon>Hexapoda</taxon>
        <taxon>Insecta</taxon>
        <taxon>Pterygota</taxon>
        <taxon>Neoptera</taxon>
        <taxon>Endopterygota</taxon>
        <taxon>Lepidoptera</taxon>
        <taxon>Glossata</taxon>
        <taxon>Ditrysia</taxon>
        <taxon>Papilionoidea</taxon>
        <taxon>Papilionidae</taxon>
        <taxon>Parnassiinae</taxon>
        <taxon>Parnassini</taxon>
        <taxon>Parnassius</taxon>
        <taxon>Driopa</taxon>
    </lineage>
</organism>
<feature type="region of interest" description="Disordered" evidence="1">
    <location>
        <begin position="1"/>
        <end position="229"/>
    </location>
</feature>
<keyword evidence="3" id="KW-1185">Reference proteome</keyword>
<feature type="compositionally biased region" description="Low complexity" evidence="1">
    <location>
        <begin position="106"/>
        <end position="117"/>
    </location>
</feature>
<gene>
    <name evidence="2" type="ORF">PARMNEM_LOCUS22434</name>
</gene>
<dbReference type="AlphaFoldDB" id="A0AAV1MAK3"/>
<name>A0AAV1MAK3_9NEOP</name>